<proteinExistence type="predicted"/>
<organism evidence="2 3">
    <name type="scientific">Ditylenchus destructor</name>
    <dbReference type="NCBI Taxonomy" id="166010"/>
    <lineage>
        <taxon>Eukaryota</taxon>
        <taxon>Metazoa</taxon>
        <taxon>Ecdysozoa</taxon>
        <taxon>Nematoda</taxon>
        <taxon>Chromadorea</taxon>
        <taxon>Rhabditida</taxon>
        <taxon>Tylenchina</taxon>
        <taxon>Tylenchomorpha</taxon>
        <taxon>Sphaerularioidea</taxon>
        <taxon>Anguinidae</taxon>
        <taxon>Anguininae</taxon>
        <taxon>Ditylenchus</taxon>
    </lineage>
</organism>
<gene>
    <name evidence="2" type="ORF">DdX_03602</name>
</gene>
<feature type="compositionally biased region" description="Polar residues" evidence="1">
    <location>
        <begin position="82"/>
        <end position="92"/>
    </location>
</feature>
<keyword evidence="3" id="KW-1185">Reference proteome</keyword>
<comment type="caution">
    <text evidence="2">The sequence shown here is derived from an EMBL/GenBank/DDBJ whole genome shotgun (WGS) entry which is preliminary data.</text>
</comment>
<evidence type="ECO:0000256" key="1">
    <source>
        <dbReference type="SAM" id="MobiDB-lite"/>
    </source>
</evidence>
<dbReference type="EMBL" id="JAKKPZ010000003">
    <property type="protein sequence ID" value="KAI1723442.1"/>
    <property type="molecule type" value="Genomic_DNA"/>
</dbReference>
<name>A0AAD4R849_9BILA</name>
<feature type="region of interest" description="Disordered" evidence="1">
    <location>
        <begin position="82"/>
        <end position="101"/>
    </location>
</feature>
<accession>A0AAD4R849</accession>
<feature type="region of interest" description="Disordered" evidence="1">
    <location>
        <begin position="114"/>
        <end position="136"/>
    </location>
</feature>
<protein>
    <submittedName>
        <fullName evidence="2">Zinc-ribbon domain-containing protein</fullName>
    </submittedName>
</protein>
<reference evidence="2" key="1">
    <citation type="submission" date="2022-01" db="EMBL/GenBank/DDBJ databases">
        <title>Genome Sequence Resource for Two Populations of Ditylenchus destructor, the Migratory Endoparasitic Phytonematode.</title>
        <authorList>
            <person name="Zhang H."/>
            <person name="Lin R."/>
            <person name="Xie B."/>
        </authorList>
    </citation>
    <scope>NUCLEOTIDE SEQUENCE</scope>
    <source>
        <strain evidence="2">BazhouSP</strain>
    </source>
</reference>
<evidence type="ECO:0000313" key="3">
    <source>
        <dbReference type="Proteomes" id="UP001201812"/>
    </source>
</evidence>
<dbReference type="AlphaFoldDB" id="A0AAD4R849"/>
<evidence type="ECO:0000313" key="2">
    <source>
        <dbReference type="EMBL" id="KAI1723442.1"/>
    </source>
</evidence>
<feature type="compositionally biased region" description="Polar residues" evidence="1">
    <location>
        <begin position="114"/>
        <end position="134"/>
    </location>
</feature>
<sequence length="222" mass="24870">MEYYCYACGENAEVNIMGNTIRCLECGSDFIEEMPDDHEEHAEILRLPSLPEAFDDVDGQLEELHEGLSSLLSQYALPTSSQNELSRSSNNALPRWNGPGIQHRYNLRSSNHLESNRNNVSNVPHSSGDNSVLRQPSRELAPISEANETRAPVRVPVRNAAVRLEQPPSLSAWIRNNGRTRNHSNVVSGSGRRNHVITQRVPSIALPRIRMIPPSRRGAHLR</sequence>
<dbReference type="Proteomes" id="UP001201812">
    <property type="component" value="Unassembled WGS sequence"/>
</dbReference>